<dbReference type="PROSITE" id="PS51273">
    <property type="entry name" value="GATASE_TYPE_1"/>
    <property type="match status" value="1"/>
</dbReference>
<dbReference type="Gene3D" id="3.40.50.880">
    <property type="match status" value="1"/>
</dbReference>
<dbReference type="Pfam" id="PF00117">
    <property type="entry name" value="GATase"/>
    <property type="match status" value="1"/>
</dbReference>
<dbReference type="RefSeq" id="WP_160764077.1">
    <property type="nucleotide sequence ID" value="NZ_WUPT01000002.1"/>
</dbReference>
<dbReference type="SUPFAM" id="SSF52317">
    <property type="entry name" value="Class I glutamine amidotransferase-like"/>
    <property type="match status" value="1"/>
</dbReference>
<name>A0A7C9MAM1_9RHOB</name>
<keyword evidence="2" id="KW-0808">Transferase</keyword>
<proteinExistence type="predicted"/>
<dbReference type="EMBL" id="WUPT01000002">
    <property type="protein sequence ID" value="MXQ08133.1"/>
    <property type="molecule type" value="Genomic_DNA"/>
</dbReference>
<dbReference type="InterPro" id="IPR029062">
    <property type="entry name" value="Class_I_gatase-like"/>
</dbReference>
<dbReference type="PANTHER" id="PTHR42695">
    <property type="entry name" value="GLUTAMINE AMIDOTRANSFERASE YLR126C-RELATED"/>
    <property type="match status" value="1"/>
</dbReference>
<organism evidence="2 3">
    <name type="scientific">Kangsaoukella pontilimi</name>
    <dbReference type="NCBI Taxonomy" id="2691042"/>
    <lineage>
        <taxon>Bacteria</taxon>
        <taxon>Pseudomonadati</taxon>
        <taxon>Pseudomonadota</taxon>
        <taxon>Alphaproteobacteria</taxon>
        <taxon>Rhodobacterales</taxon>
        <taxon>Paracoccaceae</taxon>
        <taxon>Kangsaoukella</taxon>
    </lineage>
</organism>
<evidence type="ECO:0000313" key="2">
    <source>
        <dbReference type="EMBL" id="MXQ08133.1"/>
    </source>
</evidence>
<accession>A0A7C9MAM1</accession>
<keyword evidence="2" id="KW-0315">Glutamine amidotransferase</keyword>
<evidence type="ECO:0000313" key="3">
    <source>
        <dbReference type="Proteomes" id="UP000480350"/>
    </source>
</evidence>
<dbReference type="CDD" id="cd01741">
    <property type="entry name" value="GATase1_1"/>
    <property type="match status" value="1"/>
</dbReference>
<dbReference type="PANTHER" id="PTHR42695:SF5">
    <property type="entry name" value="GLUTAMINE AMIDOTRANSFERASE YLR126C-RELATED"/>
    <property type="match status" value="1"/>
</dbReference>
<comment type="caution">
    <text evidence="2">The sequence shown here is derived from an EMBL/GenBank/DDBJ whole genome shotgun (WGS) entry which is preliminary data.</text>
</comment>
<dbReference type="InterPro" id="IPR017926">
    <property type="entry name" value="GATASE"/>
</dbReference>
<reference evidence="2 3" key="2">
    <citation type="submission" date="2020-03" db="EMBL/GenBank/DDBJ databases">
        <title>Kangsaoukella pontilimi gen. nov., sp. nov., a new member of the family Rhodobacteraceae isolated from a tidal mudflat.</title>
        <authorList>
            <person name="Kim I.S."/>
        </authorList>
    </citation>
    <scope>NUCLEOTIDE SEQUENCE [LARGE SCALE GENOMIC DNA]</scope>
    <source>
        <strain evidence="2 3">GH1-50</strain>
    </source>
</reference>
<dbReference type="GO" id="GO:0016740">
    <property type="term" value="F:transferase activity"/>
    <property type="evidence" value="ECO:0007669"/>
    <property type="project" value="UniProtKB-KW"/>
</dbReference>
<evidence type="ECO:0000259" key="1">
    <source>
        <dbReference type="Pfam" id="PF00117"/>
    </source>
</evidence>
<protein>
    <submittedName>
        <fullName evidence="2">Type 1 glutamine amidotransferase</fullName>
    </submittedName>
</protein>
<feature type="domain" description="Glutamine amidotransferase" evidence="1">
    <location>
        <begin position="53"/>
        <end position="177"/>
    </location>
</feature>
<dbReference type="Proteomes" id="UP000480350">
    <property type="component" value="Unassembled WGS sequence"/>
</dbReference>
<sequence length="226" mass="24790">MLIGILQAGHLDRGDVPMPEYDVLYPQMLAGHGFSFRTWRVVDDEFPDDVHAADGWLIGGSRHGVYDDLPWIPKLESFIREAYANAVPLVGVCFGHQVIAQALGGRVEKFDGGWRVGRTDYEIEGEHFALNAWHQDQVVELPPMATLVGTGPGCTYAALAYDGKAFSVQPHPEFDDSVLKPLLEHRAPGVVEDDRIAPAQEKLGTADDNARMAARIAAFFKEAAHG</sequence>
<dbReference type="InterPro" id="IPR044992">
    <property type="entry name" value="ChyE-like"/>
</dbReference>
<keyword evidence="3" id="KW-1185">Reference proteome</keyword>
<dbReference type="GO" id="GO:0005829">
    <property type="term" value="C:cytosol"/>
    <property type="evidence" value="ECO:0007669"/>
    <property type="project" value="TreeGrafter"/>
</dbReference>
<reference evidence="2 3" key="1">
    <citation type="submission" date="2019-12" db="EMBL/GenBank/DDBJ databases">
        <authorList>
            <person name="Lee S.D."/>
        </authorList>
    </citation>
    <scope>NUCLEOTIDE SEQUENCE [LARGE SCALE GENOMIC DNA]</scope>
    <source>
        <strain evidence="2 3">GH1-50</strain>
    </source>
</reference>
<gene>
    <name evidence="2" type="ORF">GQ651_09795</name>
</gene>
<dbReference type="AlphaFoldDB" id="A0A7C9MAM1"/>